<dbReference type="PANTHER" id="PTHR30008:SF0">
    <property type="entry name" value="EXODEOXYRIBONUCLEASE 7 LARGE SUBUNIT"/>
    <property type="match status" value="1"/>
</dbReference>
<dbReference type="Pfam" id="PF13742">
    <property type="entry name" value="tRNA_anti_2"/>
    <property type="match status" value="1"/>
</dbReference>
<dbReference type="InterPro" id="IPR020579">
    <property type="entry name" value="Exonuc_VII_lsu_C"/>
</dbReference>
<evidence type="ECO:0000256" key="4">
    <source>
        <dbReference type="ARBA" id="ARBA00022839"/>
    </source>
</evidence>
<evidence type="ECO:0000313" key="9">
    <source>
        <dbReference type="EMBL" id="MSU06568.1"/>
    </source>
</evidence>
<comment type="catalytic activity">
    <reaction evidence="5 6">
        <text>Exonucleolytic cleavage in either 5'- to 3'- or 3'- to 5'-direction to yield nucleoside 5'-phosphates.</text>
        <dbReference type="EC" id="3.1.11.6"/>
    </reaction>
</comment>
<protein>
    <recommendedName>
        <fullName evidence="5">Exodeoxyribonuclease 7 large subunit</fullName>
        <ecNumber evidence="5">3.1.11.6</ecNumber>
    </recommendedName>
    <alternativeName>
        <fullName evidence="5">Exodeoxyribonuclease VII large subunit</fullName>
        <shortName evidence="5">Exonuclease VII large subunit</shortName>
    </alternativeName>
</protein>
<keyword evidence="3 5" id="KW-0378">Hydrolase</keyword>
<keyword evidence="2 5" id="KW-0540">Nuclease</keyword>
<dbReference type="InterPro" id="IPR003753">
    <property type="entry name" value="Exonuc_VII_L"/>
</dbReference>
<dbReference type="EMBL" id="VUNN01000013">
    <property type="protein sequence ID" value="MSU06568.1"/>
    <property type="molecule type" value="Genomic_DNA"/>
</dbReference>
<accession>A0A7X2PCZ8</accession>
<dbReference type="GO" id="GO:0005737">
    <property type="term" value="C:cytoplasm"/>
    <property type="evidence" value="ECO:0007669"/>
    <property type="project" value="UniProtKB-SubCell"/>
</dbReference>
<feature type="domain" description="Exonuclease VII large subunit C-terminal" evidence="7">
    <location>
        <begin position="128"/>
        <end position="454"/>
    </location>
</feature>
<dbReference type="InterPro" id="IPR025824">
    <property type="entry name" value="OB-fold_nuc-bd_dom"/>
</dbReference>
<evidence type="ECO:0000259" key="7">
    <source>
        <dbReference type="Pfam" id="PF02601"/>
    </source>
</evidence>
<evidence type="ECO:0000256" key="2">
    <source>
        <dbReference type="ARBA" id="ARBA00022722"/>
    </source>
</evidence>
<comment type="subcellular location">
    <subcellularLocation>
        <location evidence="5 6">Cytoplasm</location>
    </subcellularLocation>
</comment>
<dbReference type="GO" id="GO:0008855">
    <property type="term" value="F:exodeoxyribonuclease VII activity"/>
    <property type="evidence" value="ECO:0007669"/>
    <property type="project" value="UniProtKB-UniRule"/>
</dbReference>
<comment type="function">
    <text evidence="5">Bidirectionally degrades single-stranded DNA into large acid-insoluble oligonucleotides, which are then degraded further into small acid-soluble oligonucleotides.</text>
</comment>
<keyword evidence="4 5" id="KW-0269">Exonuclease</keyword>
<dbReference type="GO" id="GO:0009318">
    <property type="term" value="C:exodeoxyribonuclease VII complex"/>
    <property type="evidence" value="ECO:0007669"/>
    <property type="project" value="UniProtKB-UniRule"/>
</dbReference>
<proteinExistence type="inferred from homology"/>
<comment type="caution">
    <text evidence="9">The sequence shown here is derived from an EMBL/GenBank/DDBJ whole genome shotgun (WGS) entry which is preliminary data.</text>
</comment>
<keyword evidence="1 5" id="KW-0963">Cytoplasm</keyword>
<gene>
    <name evidence="5 9" type="primary">xseA</name>
    <name evidence="9" type="ORF">FYJ80_07210</name>
</gene>
<name>A0A7X2PCZ8_9SPIO</name>
<dbReference type="EC" id="3.1.11.6" evidence="5"/>
<evidence type="ECO:0000259" key="8">
    <source>
        <dbReference type="Pfam" id="PF13742"/>
    </source>
</evidence>
<dbReference type="AlphaFoldDB" id="A0A7X2PCZ8"/>
<dbReference type="CDD" id="cd04489">
    <property type="entry name" value="ExoVII_LU_OBF"/>
    <property type="match status" value="1"/>
</dbReference>
<keyword evidence="10" id="KW-1185">Reference proteome</keyword>
<evidence type="ECO:0000256" key="1">
    <source>
        <dbReference type="ARBA" id="ARBA00022490"/>
    </source>
</evidence>
<dbReference type="PANTHER" id="PTHR30008">
    <property type="entry name" value="EXODEOXYRIBONUCLEASE 7 LARGE SUBUNIT"/>
    <property type="match status" value="1"/>
</dbReference>
<sequence>MNIDMALLDKPLKVSELNKIIKETFRQSFYNLTVVGEVSGFKTASTGHWYFTLKDRDSQISAVMFRFSRTQSTYIPQNGDMVTVTGNIDVYEPRGTYQVICQRIVKEGDGDILIELEKRKQYYQALGYFDIELKKPIPKYPSRVGIVTAPNGAAIEDMLNTLKKRAPSLDVIIYPCLVQGDTAAQDIAAQIDNANMLPMCDVLIVGRGGGSKEDLLCFSDPLVIEAIHRSEIPIISAVGHEVDYSLSDYVADARAITPTEGAVLASEGIYSDRVRLKDLKSTLEQLITTKCLRCENQVIALRELNSMMMLKLNSYHIPTTDGINTILNHRINSAALKVSLLYDGITSSVFEKAKRAELKTESLLPLIEKKLLKAEQSVNTYSKDIQFIINSKLKEKEMQFTSIEKELLALSPKEVLKRGYSIVKNKDDKIIKSKAEANRGDVISITLYDGKINAIVGE</sequence>
<evidence type="ECO:0000256" key="5">
    <source>
        <dbReference type="HAMAP-Rule" id="MF_00378"/>
    </source>
</evidence>
<evidence type="ECO:0000313" key="10">
    <source>
        <dbReference type="Proteomes" id="UP000460549"/>
    </source>
</evidence>
<evidence type="ECO:0000256" key="6">
    <source>
        <dbReference type="RuleBase" id="RU004355"/>
    </source>
</evidence>
<dbReference type="NCBIfam" id="TIGR00237">
    <property type="entry name" value="xseA"/>
    <property type="match status" value="1"/>
</dbReference>
<dbReference type="RefSeq" id="WP_154425540.1">
    <property type="nucleotide sequence ID" value="NZ_VUNN01000013.1"/>
</dbReference>
<dbReference type="HAMAP" id="MF_00378">
    <property type="entry name" value="Exonuc_7_L"/>
    <property type="match status" value="1"/>
</dbReference>
<dbReference type="GO" id="GO:0003676">
    <property type="term" value="F:nucleic acid binding"/>
    <property type="evidence" value="ECO:0007669"/>
    <property type="project" value="InterPro"/>
</dbReference>
<dbReference type="GO" id="GO:0006308">
    <property type="term" value="P:DNA catabolic process"/>
    <property type="evidence" value="ECO:0007669"/>
    <property type="project" value="UniProtKB-UniRule"/>
</dbReference>
<reference evidence="9 10" key="1">
    <citation type="submission" date="2019-08" db="EMBL/GenBank/DDBJ databases">
        <title>In-depth cultivation of the pig gut microbiome towards novel bacterial diversity and tailored functional studies.</title>
        <authorList>
            <person name="Wylensek D."/>
            <person name="Hitch T.C.A."/>
            <person name="Clavel T."/>
        </authorList>
    </citation>
    <scope>NUCLEOTIDE SEQUENCE [LARGE SCALE GENOMIC DNA]</scope>
    <source>
        <strain evidence="9 10">NM-380-WT-3C1</strain>
    </source>
</reference>
<comment type="similarity">
    <text evidence="5 6">Belongs to the XseA family.</text>
</comment>
<dbReference type="Pfam" id="PF02601">
    <property type="entry name" value="Exonuc_VII_L"/>
    <property type="match status" value="1"/>
</dbReference>
<organism evidence="9 10">
    <name type="scientific">Bullifex porci</name>
    <dbReference type="NCBI Taxonomy" id="2606638"/>
    <lineage>
        <taxon>Bacteria</taxon>
        <taxon>Pseudomonadati</taxon>
        <taxon>Spirochaetota</taxon>
        <taxon>Spirochaetia</taxon>
        <taxon>Spirochaetales</taxon>
        <taxon>Spirochaetaceae</taxon>
        <taxon>Bullifex</taxon>
    </lineage>
</organism>
<comment type="subunit">
    <text evidence="5">Heterooligomer composed of large and small subunits.</text>
</comment>
<feature type="domain" description="OB-fold nucleic acid binding" evidence="8">
    <location>
        <begin position="12"/>
        <end position="104"/>
    </location>
</feature>
<dbReference type="Proteomes" id="UP000460549">
    <property type="component" value="Unassembled WGS sequence"/>
</dbReference>
<evidence type="ECO:0000256" key="3">
    <source>
        <dbReference type="ARBA" id="ARBA00022801"/>
    </source>
</evidence>